<feature type="signal peptide" evidence="2">
    <location>
        <begin position="1"/>
        <end position="29"/>
    </location>
</feature>
<evidence type="ECO:0000256" key="2">
    <source>
        <dbReference type="SAM" id="SignalP"/>
    </source>
</evidence>
<sequence length="501" mass="53964">MLSRKRKSKLKYVGAGVLMGYSCVQPLHAADPVFSHVQKNDFAIAGSLSNAWADYDNDGDLDFAVSIKGGEVRLYKNNNGKFVNVGPKMGLPTSGDEIRGLSWGDFDGDGDVDLLGGSNVSPIPSRSYVYRNDNGSGFVEIAAEIGLEIPGRYSRQSNWVDYDNDGDLDLYAANRAGANRLYQNDGGKFSSLGYDSGTVDSRRTVGVCWFDYDGDGDLDYFLANQSGDSDALMRNDGGRFTDVAPELGMDETLRPQSQGGVGCAVGDYDNDGDFDLYVAVYGPNLLYKNNGDGTFEEVGAALGVTEPDHTVGAAWGDYDNDGWLDLMVIGYHRVDGVQVPLNKLYRNTGDGFSDVTSHSPLINAGDHGVEWIDFDNDGDVDLSLTDGYGEKGGHFLFQNDLKRGKSTGVLAVLPLGKGRTFTKSGTEVRLLDRNDEVVASRIVSTGGGYNTQSATPVYFGLPSNDDVTVEVRFMGDDGGSIKRIENVSVKGKASILEVIEP</sequence>
<dbReference type="RefSeq" id="WP_369313727.1">
    <property type="nucleotide sequence ID" value="NZ_JBEHZE010000001.1"/>
</dbReference>
<dbReference type="Pfam" id="PF13517">
    <property type="entry name" value="FG-GAP_3"/>
    <property type="match status" value="4"/>
</dbReference>
<evidence type="ECO:0000313" key="4">
    <source>
        <dbReference type="Proteomes" id="UP001560685"/>
    </source>
</evidence>
<proteinExistence type="predicted"/>
<gene>
    <name evidence="3" type="ORF">ABFZ84_09295</name>
</gene>
<accession>A0ABV3Z5A5</accession>
<evidence type="ECO:0000256" key="1">
    <source>
        <dbReference type="ARBA" id="ARBA00022729"/>
    </source>
</evidence>
<dbReference type="PANTHER" id="PTHR16026">
    <property type="entry name" value="CARTILAGE ACIDIC PROTEIN 1"/>
    <property type="match status" value="1"/>
</dbReference>
<keyword evidence="4" id="KW-1185">Reference proteome</keyword>
<dbReference type="InterPro" id="IPR028994">
    <property type="entry name" value="Integrin_alpha_N"/>
</dbReference>
<dbReference type="InterPro" id="IPR027039">
    <property type="entry name" value="Crtac1"/>
</dbReference>
<organism evidence="3 4">
    <name type="scientific">Hyphococcus lacteus</name>
    <dbReference type="NCBI Taxonomy" id="3143536"/>
    <lineage>
        <taxon>Bacteria</taxon>
        <taxon>Pseudomonadati</taxon>
        <taxon>Pseudomonadota</taxon>
        <taxon>Alphaproteobacteria</taxon>
        <taxon>Parvularculales</taxon>
        <taxon>Parvularculaceae</taxon>
        <taxon>Hyphococcus</taxon>
    </lineage>
</organism>
<dbReference type="Proteomes" id="UP001560685">
    <property type="component" value="Unassembled WGS sequence"/>
</dbReference>
<protein>
    <submittedName>
        <fullName evidence="3">VCBS repeat-containing protein</fullName>
    </submittedName>
</protein>
<dbReference type="Gene3D" id="2.130.10.130">
    <property type="entry name" value="Integrin alpha, N-terminal"/>
    <property type="match status" value="2"/>
</dbReference>
<dbReference type="InterPro" id="IPR013517">
    <property type="entry name" value="FG-GAP"/>
</dbReference>
<dbReference type="EMBL" id="JBEHZE010000001">
    <property type="protein sequence ID" value="MEX6633738.1"/>
    <property type="molecule type" value="Genomic_DNA"/>
</dbReference>
<keyword evidence="1 2" id="KW-0732">Signal</keyword>
<dbReference type="PANTHER" id="PTHR16026:SF0">
    <property type="entry name" value="CARTILAGE ACIDIC PROTEIN 1"/>
    <property type="match status" value="1"/>
</dbReference>
<dbReference type="PROSITE" id="PS51257">
    <property type="entry name" value="PROKAR_LIPOPROTEIN"/>
    <property type="match status" value="1"/>
</dbReference>
<name>A0ABV3Z5A5_9PROT</name>
<dbReference type="SUPFAM" id="SSF69318">
    <property type="entry name" value="Integrin alpha N-terminal domain"/>
    <property type="match status" value="1"/>
</dbReference>
<reference evidence="3 4" key="1">
    <citation type="submission" date="2024-05" db="EMBL/GenBank/DDBJ databases">
        <title>Three bacterial strains, DH-69, EH-24, and ECK-19 isolated from coastal sediments.</title>
        <authorList>
            <person name="Ye Y.-Q."/>
            <person name="Du Z.-J."/>
        </authorList>
    </citation>
    <scope>NUCLEOTIDE SEQUENCE [LARGE SCALE GENOMIC DNA]</scope>
    <source>
        <strain evidence="3 4">ECK-19</strain>
    </source>
</reference>
<comment type="caution">
    <text evidence="3">The sequence shown here is derived from an EMBL/GenBank/DDBJ whole genome shotgun (WGS) entry which is preliminary data.</text>
</comment>
<feature type="chain" id="PRO_5045807978" evidence="2">
    <location>
        <begin position="30"/>
        <end position="501"/>
    </location>
</feature>
<evidence type="ECO:0000313" key="3">
    <source>
        <dbReference type="EMBL" id="MEX6633738.1"/>
    </source>
</evidence>